<keyword evidence="5" id="KW-0732">Signal</keyword>
<dbReference type="Proteomes" id="UP000324853">
    <property type="component" value="Unassembled WGS sequence"/>
</dbReference>
<evidence type="ECO:0000256" key="6">
    <source>
        <dbReference type="ARBA" id="ARBA00032976"/>
    </source>
</evidence>
<evidence type="ECO:0000256" key="1">
    <source>
        <dbReference type="ARBA" id="ARBA00003236"/>
    </source>
</evidence>
<dbReference type="CDD" id="cd02440">
    <property type="entry name" value="AdoMet_MTases"/>
    <property type="match status" value="1"/>
</dbReference>
<accession>A0A5S4X0N8</accession>
<keyword evidence="8" id="KW-0808">Transferase</keyword>
<proteinExistence type="inferred from homology"/>
<dbReference type="InterPro" id="IPR001173">
    <property type="entry name" value="Glyco_trans_2-like"/>
</dbReference>
<dbReference type="InterPro" id="IPR029063">
    <property type="entry name" value="SAM-dependent_MTases_sf"/>
</dbReference>
<evidence type="ECO:0000259" key="7">
    <source>
        <dbReference type="PROSITE" id="PS51677"/>
    </source>
</evidence>
<feature type="domain" description="NodB homology" evidence="7">
    <location>
        <begin position="806"/>
        <end position="977"/>
    </location>
</feature>
<dbReference type="GO" id="GO:0005576">
    <property type="term" value="C:extracellular region"/>
    <property type="evidence" value="ECO:0007669"/>
    <property type="project" value="UniProtKB-SubCell"/>
</dbReference>
<comment type="function">
    <text evidence="1">Is involved in generating a small heat-stable compound (Nod), an acylated oligomer of N-acetylglucosamine, that stimulates mitosis in various plant protoplasts.</text>
</comment>
<evidence type="ECO:0000256" key="3">
    <source>
        <dbReference type="ARBA" id="ARBA00010973"/>
    </source>
</evidence>
<comment type="similarity">
    <text evidence="3">Belongs to the polysaccharide deacetylase family.</text>
</comment>
<dbReference type="PANTHER" id="PTHR34216:SF3">
    <property type="entry name" value="POLY-BETA-1,6-N-ACETYL-D-GLUCOSAMINE N-DEACETYLASE"/>
    <property type="match status" value="1"/>
</dbReference>
<dbReference type="InterPro" id="IPR029044">
    <property type="entry name" value="Nucleotide-diphossugar_trans"/>
</dbReference>
<dbReference type="OrthoDB" id="9806525at2"/>
<dbReference type="PROSITE" id="PS51677">
    <property type="entry name" value="NODB"/>
    <property type="match status" value="1"/>
</dbReference>
<evidence type="ECO:0000313" key="9">
    <source>
        <dbReference type="Proteomes" id="UP000324853"/>
    </source>
</evidence>
<reference evidence="8 9" key="1">
    <citation type="submission" date="2019-08" db="EMBL/GenBank/DDBJ databases">
        <title>Bradyrhizobium hipponensis sp. nov., a rhizobium isolated from a Lupinus angustifolius root nodule in Tunisia.</title>
        <authorList>
            <person name="Off K."/>
            <person name="Rejili M."/>
            <person name="Mars M."/>
            <person name="Brachmann A."/>
            <person name="Marin M."/>
        </authorList>
    </citation>
    <scope>NUCLEOTIDE SEQUENCE [LARGE SCALE GENOMIC DNA]</scope>
    <source>
        <strain evidence="8 9">CTAW11</strain>
    </source>
</reference>
<name>A0A5S4X0N8_9BRAD</name>
<dbReference type="AlphaFoldDB" id="A0A5S4X0N8"/>
<dbReference type="PANTHER" id="PTHR34216">
    <property type="match status" value="1"/>
</dbReference>
<evidence type="ECO:0000256" key="5">
    <source>
        <dbReference type="ARBA" id="ARBA00022729"/>
    </source>
</evidence>
<keyword evidence="9" id="KW-1185">Reference proteome</keyword>
<dbReference type="Pfam" id="PF01522">
    <property type="entry name" value="Polysacc_deac_1"/>
    <property type="match status" value="1"/>
</dbReference>
<dbReference type="Gene3D" id="3.40.50.150">
    <property type="entry name" value="Vaccinia Virus protein VP39"/>
    <property type="match status" value="1"/>
</dbReference>
<dbReference type="GO" id="GO:0008757">
    <property type="term" value="F:S-adenosylmethionine-dependent methyltransferase activity"/>
    <property type="evidence" value="ECO:0007669"/>
    <property type="project" value="InterPro"/>
</dbReference>
<organism evidence="8 9">
    <name type="scientific">Bradyrhizobium cytisi</name>
    <dbReference type="NCBI Taxonomy" id="515489"/>
    <lineage>
        <taxon>Bacteria</taxon>
        <taxon>Pseudomonadati</taxon>
        <taxon>Pseudomonadota</taxon>
        <taxon>Alphaproteobacteria</taxon>
        <taxon>Hyphomicrobiales</taxon>
        <taxon>Nitrobacteraceae</taxon>
        <taxon>Bradyrhizobium</taxon>
    </lineage>
</organism>
<comment type="subcellular location">
    <subcellularLocation>
        <location evidence="2">Secreted</location>
    </subcellularLocation>
</comment>
<dbReference type="Pfam" id="PF00535">
    <property type="entry name" value="Glycos_transf_2"/>
    <property type="match status" value="1"/>
</dbReference>
<comment type="caution">
    <text evidence="8">The sequence shown here is derived from an EMBL/GenBank/DDBJ whole genome shotgun (WGS) entry which is preliminary data.</text>
</comment>
<dbReference type="InterPro" id="IPR011330">
    <property type="entry name" value="Glyco_hydro/deAcase_b/a-brl"/>
</dbReference>
<dbReference type="CDD" id="cd10918">
    <property type="entry name" value="CE4_NodB_like_5s_6s"/>
    <property type="match status" value="1"/>
</dbReference>
<dbReference type="Pfam" id="PF05401">
    <property type="entry name" value="NodS"/>
    <property type="match status" value="1"/>
</dbReference>
<sequence>MNSDPLVSIVIPAHNAESTLSRALESLIDQTDGRWEAILIDDCSIDATPDIIESYSARDARFVAVEANVKSASASRNAGIEKCRGDRLLFLDSDDWIDQRFLSLMNAALDSSPEAVAAYCNYCRVFPDGSESPVRGDTRIQDDPIAEFNRTCATTIHSVLVKKAAVLNVGGFDTALRTCEDWDLWQKLAHAGGSWIHVDQKLSYYWASDGSLTRDVNRMLIDARRVIEHGCSRSTRTRDTEVLRSVTSDRISRFDPVTAYAYFALWCAGFDCGRNGSSAAVEEMLAAWPGSATSDDAIIEILLDSIMVGTRLVPAKLAGRWNQYGAQLTDLIKEIGLACRTPAWARKIQYGFERKILDYDDLASPRELSLTLGIRVDLRWLPRVHPTGSIDRLYVYVCDGPHILRLLDIGVLGTVGVKYWTRLISDHLRFHQIQKGASKTVQLKLAMYEQVFRRWLLEEDAGSHVRQRTELFRKIASEISVASKVAVPLTTPRPKRGCELGRNVPRERFWEELFDEEDPWNYHSDYEQEKYRKQLELLPDQIPANALELACAEGHFTDLLAPKVEHLIASDISSKALARALSRCSRHLNIDFTWIDLLSDELPPNMDLIVCSEVLYYLADEDELKAVLEKLAKSLRPGGSLILTHAFVLKDNLTRTGFDWENPFGAEKISIVAGRVGDMALDMSIQTELYRVDRYKRLCATESPPVPHIIKAEVTAAIEPEVARLIVPGGAVARRTHVLQRETRQHVPVLMYHRIAADGPAGLARFRVRPELFREQMLWLRRNGYHAITSEQLAWFVANQHPFVGRPVLITFDDGYRDFAEYAWPVLQKNDFTAEVFLVADMVGKTADWDHDFGPGAPLLNHAEIVELAAQGVHFGSHLATHPRNDELSTSELADELIRSRLGLESWLSRPVTSLAAPFGLIDERLRILAVECGYKTIFNTSNKVASLSNDLLDLPRLEIRGDLATEEFAYWMQSFQ</sequence>
<gene>
    <name evidence="8" type="ORF">FXB38_05015</name>
</gene>
<dbReference type="SUPFAM" id="SSF53448">
    <property type="entry name" value="Nucleotide-diphospho-sugar transferases"/>
    <property type="match status" value="1"/>
</dbReference>
<evidence type="ECO:0000256" key="4">
    <source>
        <dbReference type="ARBA" id="ARBA00020071"/>
    </source>
</evidence>
<dbReference type="GO" id="GO:0009312">
    <property type="term" value="P:oligosaccharide biosynthetic process"/>
    <property type="evidence" value="ECO:0007669"/>
    <property type="project" value="InterPro"/>
</dbReference>
<dbReference type="Gene3D" id="3.90.550.10">
    <property type="entry name" value="Spore Coat Polysaccharide Biosynthesis Protein SpsA, Chain A"/>
    <property type="match status" value="1"/>
</dbReference>
<dbReference type="EMBL" id="VSSR01000009">
    <property type="protein sequence ID" value="TYL87165.1"/>
    <property type="molecule type" value="Genomic_DNA"/>
</dbReference>
<dbReference type="InterPro" id="IPR008715">
    <property type="entry name" value="SAM-MeTfrase_NodS-like"/>
</dbReference>
<dbReference type="InterPro" id="IPR002509">
    <property type="entry name" value="NODB_dom"/>
</dbReference>
<dbReference type="RefSeq" id="WP_148749667.1">
    <property type="nucleotide sequence ID" value="NZ_VSSR01000009.1"/>
</dbReference>
<evidence type="ECO:0000256" key="2">
    <source>
        <dbReference type="ARBA" id="ARBA00004613"/>
    </source>
</evidence>
<dbReference type="Gene3D" id="3.20.20.370">
    <property type="entry name" value="Glycoside hydrolase/deacetylase"/>
    <property type="match status" value="1"/>
</dbReference>
<dbReference type="SUPFAM" id="SSF88713">
    <property type="entry name" value="Glycoside hydrolase/deacetylase"/>
    <property type="match status" value="1"/>
</dbReference>
<dbReference type="InterPro" id="IPR051398">
    <property type="entry name" value="Polysacch_Deacetylase"/>
</dbReference>
<protein>
    <recommendedName>
        <fullName evidence="4">Chitooligosaccharide deacetylase</fullName>
    </recommendedName>
    <alternativeName>
        <fullName evidence="6">Nodulation protein B</fullName>
    </alternativeName>
</protein>
<evidence type="ECO:0000313" key="8">
    <source>
        <dbReference type="EMBL" id="TYL87165.1"/>
    </source>
</evidence>
<dbReference type="SUPFAM" id="SSF53335">
    <property type="entry name" value="S-adenosyl-L-methionine-dependent methyltransferases"/>
    <property type="match status" value="1"/>
</dbReference>
<dbReference type="GO" id="GO:0016810">
    <property type="term" value="F:hydrolase activity, acting on carbon-nitrogen (but not peptide) bonds"/>
    <property type="evidence" value="ECO:0007669"/>
    <property type="project" value="InterPro"/>
</dbReference>